<proteinExistence type="predicted"/>
<dbReference type="EMBL" id="BKCJ010004608">
    <property type="protein sequence ID" value="GEU62052.1"/>
    <property type="molecule type" value="Genomic_DNA"/>
</dbReference>
<reference evidence="1" key="1">
    <citation type="journal article" date="2019" name="Sci. Rep.">
        <title>Draft genome of Tanacetum cinerariifolium, the natural source of mosquito coil.</title>
        <authorList>
            <person name="Yamashiro T."/>
            <person name="Shiraishi A."/>
            <person name="Satake H."/>
            <person name="Nakayama K."/>
        </authorList>
    </citation>
    <scope>NUCLEOTIDE SEQUENCE</scope>
</reference>
<protein>
    <submittedName>
        <fullName evidence="1">Uncharacterized protein</fullName>
    </submittedName>
</protein>
<organism evidence="1">
    <name type="scientific">Tanacetum cinerariifolium</name>
    <name type="common">Dalmatian daisy</name>
    <name type="synonym">Chrysanthemum cinerariifolium</name>
    <dbReference type="NCBI Taxonomy" id="118510"/>
    <lineage>
        <taxon>Eukaryota</taxon>
        <taxon>Viridiplantae</taxon>
        <taxon>Streptophyta</taxon>
        <taxon>Embryophyta</taxon>
        <taxon>Tracheophyta</taxon>
        <taxon>Spermatophyta</taxon>
        <taxon>Magnoliopsida</taxon>
        <taxon>eudicotyledons</taxon>
        <taxon>Gunneridae</taxon>
        <taxon>Pentapetalae</taxon>
        <taxon>asterids</taxon>
        <taxon>campanulids</taxon>
        <taxon>Asterales</taxon>
        <taxon>Asteraceae</taxon>
        <taxon>Asteroideae</taxon>
        <taxon>Anthemideae</taxon>
        <taxon>Anthemidinae</taxon>
        <taxon>Tanacetum</taxon>
    </lineage>
</organism>
<accession>A0A6L2LNI3</accession>
<sequence length="126" mass="13437">MEAGFLLNKDASKKGGLAAKVINIKGKLLGKDGKPLKSIFKLGNVNPKRPFLLGVPRSDPINISVLREHVQTVLNANDNTKSIHTTPIAETAPVLAVNTKQNHVSGSVVDSIRAAVGLEQNTPRKV</sequence>
<name>A0A6L2LNI3_TANCI</name>
<evidence type="ECO:0000313" key="1">
    <source>
        <dbReference type="EMBL" id="GEU62052.1"/>
    </source>
</evidence>
<dbReference type="AlphaFoldDB" id="A0A6L2LNI3"/>
<gene>
    <name evidence="1" type="ORF">Tci_034030</name>
</gene>
<comment type="caution">
    <text evidence="1">The sequence shown here is derived from an EMBL/GenBank/DDBJ whole genome shotgun (WGS) entry which is preliminary data.</text>
</comment>